<evidence type="ECO:0000313" key="9">
    <source>
        <dbReference type="Proteomes" id="UP000015346"/>
    </source>
</evidence>
<evidence type="ECO:0000256" key="4">
    <source>
        <dbReference type="ARBA" id="ARBA00022692"/>
    </source>
</evidence>
<proteinExistence type="inferred from homology"/>
<accession>S9QS14</accession>
<comment type="subcellular location">
    <subcellularLocation>
        <location evidence="1">Cell membrane</location>
        <topology evidence="1">Multi-pass membrane protein</topology>
    </subcellularLocation>
</comment>
<feature type="transmembrane region" description="Helical" evidence="7">
    <location>
        <begin position="78"/>
        <end position="99"/>
    </location>
</feature>
<dbReference type="AlphaFoldDB" id="S9QS14"/>
<dbReference type="GO" id="GO:0005886">
    <property type="term" value="C:plasma membrane"/>
    <property type="evidence" value="ECO:0007669"/>
    <property type="project" value="UniProtKB-SubCell"/>
</dbReference>
<keyword evidence="8" id="KW-0282">Flagellum</keyword>
<evidence type="ECO:0000256" key="7">
    <source>
        <dbReference type="SAM" id="Phobius"/>
    </source>
</evidence>
<feature type="transmembrane region" description="Helical" evidence="7">
    <location>
        <begin position="47"/>
        <end position="66"/>
    </location>
</feature>
<dbReference type="GO" id="GO:0006605">
    <property type="term" value="P:protein targeting"/>
    <property type="evidence" value="ECO:0007669"/>
    <property type="project" value="InterPro"/>
</dbReference>
<reference evidence="8 9" key="1">
    <citation type="journal article" date="2013" name="Stand. Genomic Sci.">
        <title>Genome sequence of the reddish-pigmented Rubellimicrobium thermophilum type strain (DSM 16684(T)), a member of the Roseobacter clade.</title>
        <authorList>
            <person name="Fiebig A."/>
            <person name="Riedel T."/>
            <person name="Gronow S."/>
            <person name="Petersen J."/>
            <person name="Klenk H.P."/>
            <person name="Goker M."/>
        </authorList>
    </citation>
    <scope>NUCLEOTIDE SEQUENCE [LARGE SCALE GENOMIC DNA]</scope>
    <source>
        <strain evidence="8 9">DSM 16684</strain>
    </source>
</reference>
<evidence type="ECO:0000256" key="3">
    <source>
        <dbReference type="ARBA" id="ARBA00022475"/>
    </source>
</evidence>
<keyword evidence="8" id="KW-0966">Cell projection</keyword>
<dbReference type="Proteomes" id="UP000015346">
    <property type="component" value="Unassembled WGS sequence"/>
</dbReference>
<comment type="caution">
    <text evidence="8">The sequence shown here is derived from an EMBL/GenBank/DDBJ whole genome shotgun (WGS) entry which is preliminary data.</text>
</comment>
<name>S9QS14_9RHOB</name>
<gene>
    <name evidence="8" type="ORF">ruthe_02376</name>
</gene>
<dbReference type="EMBL" id="AOLV01000028">
    <property type="protein sequence ID" value="EPX84166.1"/>
    <property type="molecule type" value="Genomic_DNA"/>
</dbReference>
<dbReference type="PRINTS" id="PR00953">
    <property type="entry name" value="TYPE3IMRPROT"/>
</dbReference>
<feature type="transmembrane region" description="Helical" evidence="7">
    <location>
        <begin position="20"/>
        <end position="40"/>
    </location>
</feature>
<dbReference type="PANTHER" id="PTHR30065:SF1">
    <property type="entry name" value="SURFACE PRESENTATION OF ANTIGENS PROTEIN SPAR"/>
    <property type="match status" value="1"/>
</dbReference>
<keyword evidence="6 7" id="KW-0472">Membrane</keyword>
<organism evidence="8 9">
    <name type="scientific">Rubellimicrobium thermophilum DSM 16684</name>
    <dbReference type="NCBI Taxonomy" id="1123069"/>
    <lineage>
        <taxon>Bacteria</taxon>
        <taxon>Pseudomonadati</taxon>
        <taxon>Pseudomonadota</taxon>
        <taxon>Alphaproteobacteria</taxon>
        <taxon>Rhodobacterales</taxon>
        <taxon>Roseobacteraceae</taxon>
        <taxon>Rubellimicrobium</taxon>
    </lineage>
</organism>
<dbReference type="HOGENOM" id="CLU_1106465_0_0_5"/>
<keyword evidence="3" id="KW-1003">Cell membrane</keyword>
<keyword evidence="9" id="KW-1185">Reference proteome</keyword>
<keyword evidence="5 7" id="KW-1133">Transmembrane helix</keyword>
<evidence type="ECO:0000256" key="2">
    <source>
        <dbReference type="ARBA" id="ARBA00009772"/>
    </source>
</evidence>
<protein>
    <submittedName>
        <fullName evidence="8">Flagellar biosynthesis pathway, component FliR</fullName>
    </submittedName>
</protein>
<evidence type="ECO:0000256" key="6">
    <source>
        <dbReference type="ARBA" id="ARBA00023136"/>
    </source>
</evidence>
<dbReference type="PANTHER" id="PTHR30065">
    <property type="entry name" value="FLAGELLAR BIOSYNTHETIC PROTEIN FLIR"/>
    <property type="match status" value="1"/>
</dbReference>
<keyword evidence="8" id="KW-0969">Cilium</keyword>
<comment type="similarity">
    <text evidence="2">Belongs to the FliR/MopE/SpaR family.</text>
</comment>
<keyword evidence="4 7" id="KW-0812">Transmembrane</keyword>
<evidence type="ECO:0000256" key="1">
    <source>
        <dbReference type="ARBA" id="ARBA00004651"/>
    </source>
</evidence>
<evidence type="ECO:0000256" key="5">
    <source>
        <dbReference type="ARBA" id="ARBA00022989"/>
    </source>
</evidence>
<evidence type="ECO:0000313" key="8">
    <source>
        <dbReference type="EMBL" id="EPX84166.1"/>
    </source>
</evidence>
<dbReference type="Pfam" id="PF01311">
    <property type="entry name" value="Bac_export_1"/>
    <property type="match status" value="1"/>
</dbReference>
<dbReference type="STRING" id="1123069.ruthe_02376"/>
<sequence>MSVDLASALAPLLAPVQDMFWAGFVVFLRLGTMMALLPLFGEQAVPVRIRLALAFAFTLVVAPAVAASLPDPGGPGRFLALLLGEAAAGLALGLLLRLLVIALQTAGAIAGQATSLSQLFGAGPGGEPSPAMGHLLVMGGLALAAAMGLHIRLALWMVDGYALIPAGAVLDPGLMLEAGLGGGDPGFHPCRVAGRALRGGGPALQCRAGRHQPGDAAAHGDLCRGAGADLRGPCPDGDRPAGPARCLGRGA</sequence>
<dbReference type="InterPro" id="IPR002010">
    <property type="entry name" value="T3SS_IM_R"/>
</dbReference>